<dbReference type="Gramene" id="TraesCS1D03G0787400.1">
    <property type="protein sequence ID" value="TraesCS1D03G0787400.1.CDS1"/>
    <property type="gene ID" value="TraesCS1D03G0787400"/>
</dbReference>
<evidence type="ECO:0000313" key="2">
    <source>
        <dbReference type="EnsemblPlants" id="TraesCS1D02G331900.1.cds1"/>
    </source>
</evidence>
<evidence type="ECO:0000313" key="3">
    <source>
        <dbReference type="Proteomes" id="UP000019116"/>
    </source>
</evidence>
<organism evidence="2">
    <name type="scientific">Triticum aestivum</name>
    <name type="common">Wheat</name>
    <dbReference type="NCBI Taxonomy" id="4565"/>
    <lineage>
        <taxon>Eukaryota</taxon>
        <taxon>Viridiplantae</taxon>
        <taxon>Streptophyta</taxon>
        <taxon>Embryophyta</taxon>
        <taxon>Tracheophyta</taxon>
        <taxon>Spermatophyta</taxon>
        <taxon>Magnoliopsida</taxon>
        <taxon>Liliopsida</taxon>
        <taxon>Poales</taxon>
        <taxon>Poaceae</taxon>
        <taxon>BOP clade</taxon>
        <taxon>Pooideae</taxon>
        <taxon>Triticodae</taxon>
        <taxon>Triticeae</taxon>
        <taxon>Triticinae</taxon>
        <taxon>Triticum</taxon>
    </lineage>
</organism>
<dbReference type="Gramene" id="TraesCLE_scaffold_009154_01G000200.1">
    <property type="protein sequence ID" value="TraesCLE_scaffold_009154_01G000200.1"/>
    <property type="gene ID" value="TraesCLE_scaffold_009154_01G000200"/>
</dbReference>
<dbReference type="InterPro" id="IPR036312">
    <property type="entry name" value="Bifun_inhib/LTP/seed_sf"/>
</dbReference>
<dbReference type="OrthoDB" id="666166at2759"/>
<dbReference type="AlphaFoldDB" id="A0A3B5ZYG1"/>
<dbReference type="Gramene" id="TraesCAD_scaffold_008685_01G000200.1">
    <property type="protein sequence ID" value="TraesCAD_scaffold_008685_01G000200.1"/>
    <property type="gene ID" value="TraesCAD_scaffold_008685_01G000200"/>
</dbReference>
<dbReference type="Pfam" id="PF14547">
    <property type="entry name" value="Hydrophob_seed"/>
    <property type="match status" value="1"/>
</dbReference>
<protein>
    <recommendedName>
        <fullName evidence="1">Hydrophobic seed protein domain-containing protein</fullName>
    </recommendedName>
</protein>
<dbReference type="Proteomes" id="UP000019116">
    <property type="component" value="Chromosome 1D"/>
</dbReference>
<proteinExistence type="predicted"/>
<dbReference type="EnsemblPlants" id="TraesCS1D02G331900.1">
    <property type="protein sequence ID" value="TraesCS1D02G331900.1.cds1"/>
    <property type="gene ID" value="TraesCS1D02G331900"/>
</dbReference>
<dbReference type="PaxDb" id="4565-Traes_1DL_FA29790F31.2"/>
<sequence>MHTLTHTQQAHIAKHNRSSIARTSLHAPSQMAMAPRALLLLAVGLVIAASASAHGGYEGSCPKDGLKLKACVDVLGLLKLKVNVPRHEPCCSLLDGLVGLDAALCLCANIDANVLGLNLHLPVDLRLILNNCGKVCPTDFRCPPRH</sequence>
<feature type="domain" description="Hydrophobic seed protein" evidence="1">
    <location>
        <begin position="61"/>
        <end position="143"/>
    </location>
</feature>
<reference evidence="2" key="1">
    <citation type="submission" date="2018-08" db="EMBL/GenBank/DDBJ databases">
        <authorList>
            <person name="Rossello M."/>
        </authorList>
    </citation>
    <scope>NUCLEOTIDE SEQUENCE [LARGE SCALE GENOMIC DNA]</scope>
    <source>
        <strain evidence="2">cv. Chinese Spring</strain>
    </source>
</reference>
<dbReference type="InterPro" id="IPR051636">
    <property type="entry name" value="Plant_LTP/defense-related"/>
</dbReference>
<dbReference type="Gramene" id="TraesRN1D0100833600.1">
    <property type="protein sequence ID" value="TraesRN1D0100833600.1"/>
    <property type="gene ID" value="TraesRN1D0100833600"/>
</dbReference>
<dbReference type="InterPro" id="IPR027923">
    <property type="entry name" value="Hydrophob_seed_dom"/>
</dbReference>
<dbReference type="Gramene" id="TraesKAR1D01G0304880.1">
    <property type="protein sequence ID" value="cds.TraesKAR1D01G0304880.1"/>
    <property type="gene ID" value="TraesKAR1D01G0304880"/>
</dbReference>
<dbReference type="Gramene" id="TraesCS1D02G331900.1">
    <property type="protein sequence ID" value="TraesCS1D02G331900.1.cds1"/>
    <property type="gene ID" value="TraesCS1D02G331900"/>
</dbReference>
<keyword evidence="3" id="KW-1185">Reference proteome</keyword>
<dbReference type="SMR" id="A0A3B5ZYG1"/>
<dbReference type="Gramene" id="TraesROB_scaffold_010894_01G000400.1">
    <property type="protein sequence ID" value="TraesROB_scaffold_010894_01G000400.1"/>
    <property type="gene ID" value="TraesROB_scaffold_010894_01G000400"/>
</dbReference>
<name>A0A3B5ZYG1_WHEAT</name>
<dbReference type="Gene3D" id="1.10.110.10">
    <property type="entry name" value="Plant lipid-transfer and hydrophobic proteins"/>
    <property type="match status" value="1"/>
</dbReference>
<dbReference type="Gramene" id="TraesWEE_scaffold_044271_01G000100.1">
    <property type="protein sequence ID" value="TraesWEE_scaffold_044271_01G000100.1"/>
    <property type="gene ID" value="TraesWEE_scaffold_044271_01G000100"/>
</dbReference>
<evidence type="ECO:0000259" key="1">
    <source>
        <dbReference type="Pfam" id="PF14547"/>
    </source>
</evidence>
<dbReference type="CDD" id="cd01958">
    <property type="entry name" value="HPS_like"/>
    <property type="match status" value="1"/>
</dbReference>
<accession>A0A3B5ZYG1</accession>
<reference evidence="2" key="2">
    <citation type="submission" date="2018-10" db="UniProtKB">
        <authorList>
            <consortium name="EnsemblPlants"/>
        </authorList>
    </citation>
    <scope>IDENTIFICATION</scope>
</reference>
<dbReference type="STRING" id="4565.A0A3B5ZYG1"/>
<dbReference type="PANTHER" id="PTHR31731">
    <property type="match status" value="1"/>
</dbReference>
<dbReference type="SUPFAM" id="SSF47699">
    <property type="entry name" value="Bifunctional inhibitor/lipid-transfer protein/seed storage 2S albumin"/>
    <property type="match status" value="1"/>
</dbReference>